<evidence type="ECO:0000313" key="1">
    <source>
        <dbReference type="EMBL" id="KAH3796055.1"/>
    </source>
</evidence>
<reference evidence="1" key="1">
    <citation type="journal article" date="2019" name="bioRxiv">
        <title>The Genome of the Zebra Mussel, Dreissena polymorpha: A Resource for Invasive Species Research.</title>
        <authorList>
            <person name="McCartney M.A."/>
            <person name="Auch B."/>
            <person name="Kono T."/>
            <person name="Mallez S."/>
            <person name="Zhang Y."/>
            <person name="Obille A."/>
            <person name="Becker A."/>
            <person name="Abrahante J.E."/>
            <person name="Garbe J."/>
            <person name="Badalamenti J.P."/>
            <person name="Herman A."/>
            <person name="Mangelson H."/>
            <person name="Liachko I."/>
            <person name="Sullivan S."/>
            <person name="Sone E.D."/>
            <person name="Koren S."/>
            <person name="Silverstein K.A.T."/>
            <person name="Beckman K.B."/>
            <person name="Gohl D.M."/>
        </authorList>
    </citation>
    <scope>NUCLEOTIDE SEQUENCE</scope>
    <source>
        <strain evidence="1">Duluth1</strain>
        <tissue evidence="1">Whole animal</tissue>
    </source>
</reference>
<reference evidence="1" key="2">
    <citation type="submission" date="2020-11" db="EMBL/GenBank/DDBJ databases">
        <authorList>
            <person name="McCartney M.A."/>
            <person name="Auch B."/>
            <person name="Kono T."/>
            <person name="Mallez S."/>
            <person name="Becker A."/>
            <person name="Gohl D.M."/>
            <person name="Silverstein K.A.T."/>
            <person name="Koren S."/>
            <person name="Bechman K.B."/>
            <person name="Herman A."/>
            <person name="Abrahante J.E."/>
            <person name="Garbe J."/>
        </authorList>
    </citation>
    <scope>NUCLEOTIDE SEQUENCE</scope>
    <source>
        <strain evidence="1">Duluth1</strain>
        <tissue evidence="1">Whole animal</tissue>
    </source>
</reference>
<protein>
    <submittedName>
        <fullName evidence="1">Uncharacterized protein</fullName>
    </submittedName>
</protein>
<comment type="caution">
    <text evidence="1">The sequence shown here is derived from an EMBL/GenBank/DDBJ whole genome shotgun (WGS) entry which is preliminary data.</text>
</comment>
<name>A0A9D4J2L0_DREPO</name>
<evidence type="ECO:0000313" key="2">
    <source>
        <dbReference type="Proteomes" id="UP000828390"/>
    </source>
</evidence>
<proteinExistence type="predicted"/>
<dbReference type="EMBL" id="JAIWYP010000007">
    <property type="protein sequence ID" value="KAH3796055.1"/>
    <property type="molecule type" value="Genomic_DNA"/>
</dbReference>
<keyword evidence="2" id="KW-1185">Reference proteome</keyword>
<dbReference type="Proteomes" id="UP000828390">
    <property type="component" value="Unassembled WGS sequence"/>
</dbReference>
<dbReference type="AlphaFoldDB" id="A0A9D4J2L0"/>
<organism evidence="1 2">
    <name type="scientific">Dreissena polymorpha</name>
    <name type="common">Zebra mussel</name>
    <name type="synonym">Mytilus polymorpha</name>
    <dbReference type="NCBI Taxonomy" id="45954"/>
    <lineage>
        <taxon>Eukaryota</taxon>
        <taxon>Metazoa</taxon>
        <taxon>Spiralia</taxon>
        <taxon>Lophotrochozoa</taxon>
        <taxon>Mollusca</taxon>
        <taxon>Bivalvia</taxon>
        <taxon>Autobranchia</taxon>
        <taxon>Heteroconchia</taxon>
        <taxon>Euheterodonta</taxon>
        <taxon>Imparidentia</taxon>
        <taxon>Neoheterodontei</taxon>
        <taxon>Myida</taxon>
        <taxon>Dreissenoidea</taxon>
        <taxon>Dreissenidae</taxon>
        <taxon>Dreissena</taxon>
    </lineage>
</organism>
<sequence length="76" mass="8919">MLFTFAAWEPDSFFNYQLDEYYYFDGDCWAAKEQIKQNFIAALLSNLGNVCTVTNCNASYVEVRKTIWTRLREKGV</sequence>
<gene>
    <name evidence="1" type="ORF">DPMN_149620</name>
</gene>
<accession>A0A9D4J2L0</accession>